<keyword evidence="4" id="KW-1185">Reference proteome</keyword>
<dbReference type="Pfam" id="PF07331">
    <property type="entry name" value="TctB"/>
    <property type="match status" value="1"/>
</dbReference>
<reference evidence="4" key="1">
    <citation type="submission" date="2016-10" db="EMBL/GenBank/DDBJ databases">
        <authorList>
            <person name="Varghese N."/>
            <person name="Submissions S."/>
        </authorList>
    </citation>
    <scope>NUCLEOTIDE SEQUENCE [LARGE SCALE GENOMIC DNA]</scope>
    <source>
        <strain evidence="4">CGMCC 1.10971</strain>
    </source>
</reference>
<dbReference type="Proteomes" id="UP000198623">
    <property type="component" value="Unassembled WGS sequence"/>
</dbReference>
<feature type="transmembrane region" description="Helical" evidence="1">
    <location>
        <begin position="85"/>
        <end position="117"/>
    </location>
</feature>
<feature type="transmembrane region" description="Helical" evidence="1">
    <location>
        <begin position="41"/>
        <end position="59"/>
    </location>
</feature>
<sequence>MILLCKKLIFQLLILAVSIGYLITAINLGSPIVEGSIQPSFFPLILGSFAVLFSGVLFYNEFSAVKRSGLTETDSAGEKQFSVPIIIVSIFIYIIAFSTVGYFISSALFVFAIILVFSSKGKYAQKAAISIVIVTLGYIVFEQLFGVRLPALWG</sequence>
<accession>A0A1I2SKB4</accession>
<dbReference type="RefSeq" id="WP_177201171.1">
    <property type="nucleotide sequence ID" value="NZ_FOOU01000008.1"/>
</dbReference>
<feature type="domain" description="DUF1468" evidence="2">
    <location>
        <begin position="9"/>
        <end position="150"/>
    </location>
</feature>
<dbReference type="EMBL" id="FOOU01000008">
    <property type="protein sequence ID" value="SFG53335.1"/>
    <property type="molecule type" value="Genomic_DNA"/>
</dbReference>
<feature type="transmembrane region" description="Helical" evidence="1">
    <location>
        <begin position="123"/>
        <end position="141"/>
    </location>
</feature>
<keyword evidence="1" id="KW-0812">Transmembrane</keyword>
<keyword evidence="1" id="KW-0472">Membrane</keyword>
<dbReference type="STRING" id="1045558.SAMN05216175_10859"/>
<keyword evidence="1" id="KW-1133">Transmembrane helix</keyword>
<organism evidence="3 4">
    <name type="scientific">Neptunomonas qingdaonensis</name>
    <dbReference type="NCBI Taxonomy" id="1045558"/>
    <lineage>
        <taxon>Bacteria</taxon>
        <taxon>Pseudomonadati</taxon>
        <taxon>Pseudomonadota</taxon>
        <taxon>Gammaproteobacteria</taxon>
        <taxon>Oceanospirillales</taxon>
        <taxon>Oceanospirillaceae</taxon>
        <taxon>Neptunomonas</taxon>
    </lineage>
</organism>
<evidence type="ECO:0000256" key="1">
    <source>
        <dbReference type="SAM" id="Phobius"/>
    </source>
</evidence>
<evidence type="ECO:0000313" key="4">
    <source>
        <dbReference type="Proteomes" id="UP000198623"/>
    </source>
</evidence>
<gene>
    <name evidence="3" type="ORF">SAMN05216175_10859</name>
</gene>
<dbReference type="InterPro" id="IPR009936">
    <property type="entry name" value="DUF1468"/>
</dbReference>
<feature type="transmembrane region" description="Helical" evidence="1">
    <location>
        <begin position="12"/>
        <end position="29"/>
    </location>
</feature>
<dbReference type="AlphaFoldDB" id="A0A1I2SKB4"/>
<name>A0A1I2SKB4_9GAMM</name>
<protein>
    <submittedName>
        <fullName evidence="3">Putative tricarboxylic transport membrane protein</fullName>
    </submittedName>
</protein>
<evidence type="ECO:0000313" key="3">
    <source>
        <dbReference type="EMBL" id="SFG53335.1"/>
    </source>
</evidence>
<evidence type="ECO:0000259" key="2">
    <source>
        <dbReference type="Pfam" id="PF07331"/>
    </source>
</evidence>
<proteinExistence type="predicted"/>